<proteinExistence type="predicted"/>
<dbReference type="OrthoDB" id="5497329at2"/>
<keyword evidence="2" id="KW-1185">Reference proteome</keyword>
<protein>
    <submittedName>
        <fullName evidence="1">Uncharacterized protein</fullName>
    </submittedName>
</protein>
<accession>A0A2K8U279</accession>
<evidence type="ECO:0000313" key="2">
    <source>
        <dbReference type="Proteomes" id="UP000232638"/>
    </source>
</evidence>
<dbReference type="EMBL" id="CP020370">
    <property type="protein sequence ID" value="AUB79683.1"/>
    <property type="molecule type" value="Genomic_DNA"/>
</dbReference>
<dbReference type="RefSeq" id="WP_100917501.1">
    <property type="nucleotide sequence ID" value="NZ_CP020370.1"/>
</dbReference>
<dbReference type="AlphaFoldDB" id="A0A2K8U279"/>
<sequence>MSLTTFLQRSLASKVPAGWQSSHEVPLLSKELEKRLGFSPRADVLLKNAALDRRIWIEFEISRADPAANHLKFAVGHLFFAQPSGDAFVSMVSHHVAAGRTNLGATAVILMRRLGMQAY</sequence>
<organism evidence="1 2">
    <name type="scientific">Candidatus Thiodictyon syntrophicum</name>
    <dbReference type="NCBI Taxonomy" id="1166950"/>
    <lineage>
        <taxon>Bacteria</taxon>
        <taxon>Pseudomonadati</taxon>
        <taxon>Pseudomonadota</taxon>
        <taxon>Gammaproteobacteria</taxon>
        <taxon>Chromatiales</taxon>
        <taxon>Chromatiaceae</taxon>
        <taxon>Thiodictyon</taxon>
    </lineage>
</organism>
<gene>
    <name evidence="1" type="ORF">THSYN_01060</name>
</gene>
<dbReference type="KEGG" id="tsy:THSYN_01060"/>
<evidence type="ECO:0000313" key="1">
    <source>
        <dbReference type="EMBL" id="AUB79683.1"/>
    </source>
</evidence>
<name>A0A2K8U279_9GAMM</name>
<reference evidence="1 2" key="1">
    <citation type="submission" date="2017-03" db="EMBL/GenBank/DDBJ databases">
        <title>Complete genome sequence of Candidatus 'Thiodictyon syntrophicum' sp. nov. strain Cad16T, a photolithoautotroph purple sulfur bacterium isolated from an alpine meromictic lake.</title>
        <authorList>
            <person name="Luedin S.M."/>
            <person name="Pothier J.F."/>
            <person name="Danza F."/>
            <person name="Storelli N."/>
            <person name="Wittwer M."/>
            <person name="Tonolla M."/>
        </authorList>
    </citation>
    <scope>NUCLEOTIDE SEQUENCE [LARGE SCALE GENOMIC DNA]</scope>
    <source>
        <strain evidence="1 2">Cad16T</strain>
    </source>
</reference>
<dbReference type="Proteomes" id="UP000232638">
    <property type="component" value="Chromosome"/>
</dbReference>